<keyword evidence="3" id="KW-1185">Reference proteome</keyword>
<protein>
    <recommendedName>
        <fullName evidence="1">Methyltransferase domain-containing protein</fullName>
    </recommendedName>
</protein>
<dbReference type="AlphaFoldDB" id="A0AAD5XHC1"/>
<dbReference type="Proteomes" id="UP001211907">
    <property type="component" value="Unassembled WGS sequence"/>
</dbReference>
<comment type="caution">
    <text evidence="2">The sequence shown here is derived from an EMBL/GenBank/DDBJ whole genome shotgun (WGS) entry which is preliminary data.</text>
</comment>
<evidence type="ECO:0000259" key="1">
    <source>
        <dbReference type="Pfam" id="PF13649"/>
    </source>
</evidence>
<proteinExistence type="predicted"/>
<feature type="domain" description="Methyltransferase" evidence="1">
    <location>
        <begin position="134"/>
        <end position="227"/>
    </location>
</feature>
<dbReference type="GO" id="GO:0008168">
    <property type="term" value="F:methyltransferase activity"/>
    <property type="evidence" value="ECO:0007669"/>
    <property type="project" value="TreeGrafter"/>
</dbReference>
<name>A0AAD5XHC1_9FUNG</name>
<reference evidence="2" key="1">
    <citation type="submission" date="2020-05" db="EMBL/GenBank/DDBJ databases">
        <title>Phylogenomic resolution of chytrid fungi.</title>
        <authorList>
            <person name="Stajich J.E."/>
            <person name="Amses K."/>
            <person name="Simmons R."/>
            <person name="Seto K."/>
            <person name="Myers J."/>
            <person name="Bonds A."/>
            <person name="Quandt C.A."/>
            <person name="Barry K."/>
            <person name="Liu P."/>
            <person name="Grigoriev I."/>
            <person name="Longcore J.E."/>
            <person name="James T.Y."/>
        </authorList>
    </citation>
    <scope>NUCLEOTIDE SEQUENCE</scope>
    <source>
        <strain evidence="2">JEL0513</strain>
    </source>
</reference>
<evidence type="ECO:0000313" key="2">
    <source>
        <dbReference type="EMBL" id="KAJ3141428.1"/>
    </source>
</evidence>
<dbReference type="EMBL" id="JADGJH010000032">
    <property type="protein sequence ID" value="KAJ3141428.1"/>
    <property type="molecule type" value="Genomic_DNA"/>
</dbReference>
<accession>A0AAD5XHC1</accession>
<dbReference type="InterPro" id="IPR041698">
    <property type="entry name" value="Methyltransf_25"/>
</dbReference>
<dbReference type="SUPFAM" id="SSF53335">
    <property type="entry name" value="S-adenosyl-L-methionine-dependent methyltransferases"/>
    <property type="match status" value="1"/>
</dbReference>
<dbReference type="CDD" id="cd02440">
    <property type="entry name" value="AdoMet_MTases"/>
    <property type="match status" value="1"/>
</dbReference>
<gene>
    <name evidence="2" type="ORF">HK100_006857</name>
</gene>
<organism evidence="2 3">
    <name type="scientific">Physocladia obscura</name>
    <dbReference type="NCBI Taxonomy" id="109957"/>
    <lineage>
        <taxon>Eukaryota</taxon>
        <taxon>Fungi</taxon>
        <taxon>Fungi incertae sedis</taxon>
        <taxon>Chytridiomycota</taxon>
        <taxon>Chytridiomycota incertae sedis</taxon>
        <taxon>Chytridiomycetes</taxon>
        <taxon>Chytridiales</taxon>
        <taxon>Chytriomycetaceae</taxon>
        <taxon>Physocladia</taxon>
    </lineage>
</organism>
<dbReference type="Gene3D" id="3.40.50.150">
    <property type="entry name" value="Vaccinia Virus protein VP39"/>
    <property type="match status" value="1"/>
</dbReference>
<dbReference type="Pfam" id="PF13649">
    <property type="entry name" value="Methyltransf_25"/>
    <property type="match status" value="1"/>
</dbReference>
<evidence type="ECO:0000313" key="3">
    <source>
        <dbReference type="Proteomes" id="UP001211907"/>
    </source>
</evidence>
<dbReference type="InterPro" id="IPR029063">
    <property type="entry name" value="SAM-dependent_MTases_sf"/>
</dbReference>
<sequence length="362" mass="40794">MGPNVSRAVRANFSRTSKNVTLESATITSNESPDSPDTTIRLVTSLSDNDLTREYHGVEDSEYFLPSDVDEQDRLELQFLIMTVNSITCYDTCSKGQFFKLSFVCLVTLNSFKRRDIVRNDIKEFLAITPNCKILDVGCANGWWLDSIGKIYPTAELHGVDLAPSVIETAEKFLPKGKFFAGNVTSGLPYEDNTFDFVHQRYLVVGLQKSQFPGVIRELMRVTKPGGWIELVELDMTFSRCGPIFQNYLDKLAEVMAPREFDVLAGTNLLSYVALAAQKTRFRVKKITKAIVSMPINWGGPLGDMVATDFKQAIYNVEDIMYKPLGIAREEFKSEADKMIDESKDYKAFSNTHAVSFQIEKK</sequence>
<dbReference type="PANTHER" id="PTHR43591">
    <property type="entry name" value="METHYLTRANSFERASE"/>
    <property type="match status" value="1"/>
</dbReference>
<dbReference type="PANTHER" id="PTHR43591:SF105">
    <property type="entry name" value="METHYLTRANSFERASE DOMAIN-CONTAINING PROTEIN-RELATED"/>
    <property type="match status" value="1"/>
</dbReference>